<evidence type="ECO:0000313" key="1">
    <source>
        <dbReference type="Proteomes" id="UP000887579"/>
    </source>
</evidence>
<dbReference type="WBParaSite" id="ES5_v2.g13498.t1">
    <property type="protein sequence ID" value="ES5_v2.g13498.t1"/>
    <property type="gene ID" value="ES5_v2.g13498"/>
</dbReference>
<protein>
    <submittedName>
        <fullName evidence="2">Uncharacterized protein</fullName>
    </submittedName>
</protein>
<dbReference type="Proteomes" id="UP000887579">
    <property type="component" value="Unplaced"/>
</dbReference>
<evidence type="ECO:0000313" key="2">
    <source>
        <dbReference type="WBParaSite" id="ES5_v2.g13498.t1"/>
    </source>
</evidence>
<accession>A0AC34F8V2</accession>
<reference evidence="2" key="1">
    <citation type="submission" date="2022-11" db="UniProtKB">
        <authorList>
            <consortium name="WormBaseParasite"/>
        </authorList>
    </citation>
    <scope>IDENTIFICATION</scope>
</reference>
<proteinExistence type="predicted"/>
<sequence length="68" mass="7502">MLLQTITNLLAAVQQIESVHQTALALAIQMQNLQSTKPDKLGITGLSDNENYLLMRGREHRSKAVSPT</sequence>
<organism evidence="1 2">
    <name type="scientific">Panagrolaimus sp. ES5</name>
    <dbReference type="NCBI Taxonomy" id="591445"/>
    <lineage>
        <taxon>Eukaryota</taxon>
        <taxon>Metazoa</taxon>
        <taxon>Ecdysozoa</taxon>
        <taxon>Nematoda</taxon>
        <taxon>Chromadorea</taxon>
        <taxon>Rhabditida</taxon>
        <taxon>Tylenchina</taxon>
        <taxon>Panagrolaimomorpha</taxon>
        <taxon>Panagrolaimoidea</taxon>
        <taxon>Panagrolaimidae</taxon>
        <taxon>Panagrolaimus</taxon>
    </lineage>
</organism>
<name>A0AC34F8V2_9BILA</name>